<accession>A0ABN9ELB9</accession>
<evidence type="ECO:0000256" key="1">
    <source>
        <dbReference type="ARBA" id="ARBA00001971"/>
    </source>
</evidence>
<keyword evidence="5" id="KW-1133">Transmembrane helix</keyword>
<dbReference type="PANTHER" id="PTHR24300">
    <property type="entry name" value="CYTOCHROME P450 508A4-RELATED"/>
    <property type="match status" value="1"/>
</dbReference>
<keyword evidence="3" id="KW-0479">Metal-binding</keyword>
<organism evidence="6 7">
    <name type="scientific">Staurois parvus</name>
    <dbReference type="NCBI Taxonomy" id="386267"/>
    <lineage>
        <taxon>Eukaryota</taxon>
        <taxon>Metazoa</taxon>
        <taxon>Chordata</taxon>
        <taxon>Craniata</taxon>
        <taxon>Vertebrata</taxon>
        <taxon>Euteleostomi</taxon>
        <taxon>Amphibia</taxon>
        <taxon>Batrachia</taxon>
        <taxon>Anura</taxon>
        <taxon>Neobatrachia</taxon>
        <taxon>Ranoidea</taxon>
        <taxon>Ranidae</taxon>
        <taxon>Staurois</taxon>
    </lineage>
</organism>
<keyword evidence="5" id="KW-0812">Transmembrane</keyword>
<evidence type="ECO:0000313" key="7">
    <source>
        <dbReference type="Proteomes" id="UP001162483"/>
    </source>
</evidence>
<comment type="similarity">
    <text evidence="2">Belongs to the cytochrome P450 family.</text>
</comment>
<dbReference type="PANTHER" id="PTHR24300:SF394">
    <property type="entry name" value="CYTOCHROME P450 2H2"/>
    <property type="match status" value="1"/>
</dbReference>
<dbReference type="Pfam" id="PF00067">
    <property type="entry name" value="p450"/>
    <property type="match status" value="1"/>
</dbReference>
<dbReference type="InterPro" id="IPR050182">
    <property type="entry name" value="Cytochrome_P450_fam2"/>
</dbReference>
<dbReference type="Gene3D" id="1.10.630.10">
    <property type="entry name" value="Cytochrome P450"/>
    <property type="match status" value="1"/>
</dbReference>
<evidence type="ECO:0000256" key="2">
    <source>
        <dbReference type="ARBA" id="ARBA00010617"/>
    </source>
</evidence>
<keyword evidence="7" id="KW-1185">Reference proteome</keyword>
<feature type="transmembrane region" description="Helical" evidence="5">
    <location>
        <begin position="6"/>
        <end position="25"/>
    </location>
</feature>
<comment type="caution">
    <text evidence="6">The sequence shown here is derived from an EMBL/GenBank/DDBJ whole genome shotgun (WGS) entry which is preliminary data.</text>
</comment>
<gene>
    <name evidence="6" type="ORF">SPARVUS_LOCUS10092276</name>
</gene>
<evidence type="ECO:0000256" key="5">
    <source>
        <dbReference type="SAM" id="Phobius"/>
    </source>
</evidence>
<dbReference type="SUPFAM" id="SSF48264">
    <property type="entry name" value="Cytochrome P450"/>
    <property type="match status" value="1"/>
</dbReference>
<sequence>MELGGAGTLLLAVSVTALIFLMTWINSNKRKNMPPGPTPLPFIGNILQVNNKELPQSFLKLAKVHGDVFTVQLGTRSIVLLHGYDTVKEALVDNADVFSDRGTIPTVQRIFQNFGIIFSNGERWKVLRRFSLSTLRNFGMGKRSIEERIQEESQYLMEEFRKKKGSPCDPTFPLTLAVSNVICSIVFGERFDYADQTFLSLLETMKETFKLVNSAAVQLLNSFPNFIRYLPGPHQKLFQNIKKIQAFVLEKVKEHEKTLDKDCPRDYIDCFLIKMEEEKNNPNTNSTLGTYLFL</sequence>
<dbReference type="Proteomes" id="UP001162483">
    <property type="component" value="Unassembled WGS sequence"/>
</dbReference>
<keyword evidence="4" id="KW-0408">Iron</keyword>
<dbReference type="InterPro" id="IPR036396">
    <property type="entry name" value="Cyt_P450_sf"/>
</dbReference>
<keyword evidence="5" id="KW-0472">Membrane</keyword>
<protein>
    <submittedName>
        <fullName evidence="6">Uncharacterized protein</fullName>
    </submittedName>
</protein>
<comment type="cofactor">
    <cofactor evidence="1">
        <name>heme</name>
        <dbReference type="ChEBI" id="CHEBI:30413"/>
    </cofactor>
</comment>
<dbReference type="EMBL" id="CATNWA010015587">
    <property type="protein sequence ID" value="CAI9584852.1"/>
    <property type="molecule type" value="Genomic_DNA"/>
</dbReference>
<dbReference type="InterPro" id="IPR002401">
    <property type="entry name" value="Cyt_P450_E_grp-I"/>
</dbReference>
<evidence type="ECO:0000313" key="6">
    <source>
        <dbReference type="EMBL" id="CAI9584852.1"/>
    </source>
</evidence>
<dbReference type="InterPro" id="IPR001128">
    <property type="entry name" value="Cyt_P450"/>
</dbReference>
<dbReference type="PRINTS" id="PR00463">
    <property type="entry name" value="EP450I"/>
</dbReference>
<proteinExistence type="inferred from homology"/>
<name>A0ABN9ELB9_9NEOB</name>
<evidence type="ECO:0000256" key="3">
    <source>
        <dbReference type="ARBA" id="ARBA00022723"/>
    </source>
</evidence>
<evidence type="ECO:0000256" key="4">
    <source>
        <dbReference type="ARBA" id="ARBA00023004"/>
    </source>
</evidence>
<reference evidence="6" key="1">
    <citation type="submission" date="2023-05" db="EMBL/GenBank/DDBJ databases">
        <authorList>
            <person name="Stuckert A."/>
        </authorList>
    </citation>
    <scope>NUCLEOTIDE SEQUENCE</scope>
</reference>